<protein>
    <recommendedName>
        <fullName evidence="3">Reverse transcriptase zinc-binding domain-containing protein</fullName>
    </recommendedName>
</protein>
<accession>A0A8D8YMK8</accession>
<evidence type="ECO:0000256" key="1">
    <source>
        <dbReference type="SAM" id="Phobius"/>
    </source>
</evidence>
<name>A0A8D8YMK8_9HEMI</name>
<reference evidence="2" key="1">
    <citation type="submission" date="2021-05" db="EMBL/GenBank/DDBJ databases">
        <authorList>
            <person name="Alioto T."/>
            <person name="Alioto T."/>
            <person name="Gomez Garrido J."/>
        </authorList>
    </citation>
    <scope>NUCLEOTIDE SEQUENCE</scope>
</reference>
<keyword evidence="1" id="KW-1133">Transmembrane helix</keyword>
<dbReference type="AlphaFoldDB" id="A0A8D8YMK8"/>
<keyword evidence="1" id="KW-0472">Membrane</keyword>
<organism evidence="2">
    <name type="scientific">Cacopsylla melanoneura</name>
    <dbReference type="NCBI Taxonomy" id="428564"/>
    <lineage>
        <taxon>Eukaryota</taxon>
        <taxon>Metazoa</taxon>
        <taxon>Ecdysozoa</taxon>
        <taxon>Arthropoda</taxon>
        <taxon>Hexapoda</taxon>
        <taxon>Insecta</taxon>
        <taxon>Pterygota</taxon>
        <taxon>Neoptera</taxon>
        <taxon>Paraneoptera</taxon>
        <taxon>Hemiptera</taxon>
        <taxon>Sternorrhyncha</taxon>
        <taxon>Psylloidea</taxon>
        <taxon>Psyllidae</taxon>
        <taxon>Psyllinae</taxon>
        <taxon>Cacopsylla</taxon>
    </lineage>
</organism>
<evidence type="ECO:0008006" key="3">
    <source>
        <dbReference type="Google" id="ProtNLM"/>
    </source>
</evidence>
<proteinExistence type="predicted"/>
<evidence type="ECO:0000313" key="2">
    <source>
        <dbReference type="EMBL" id="CAG6731146.1"/>
    </source>
</evidence>
<feature type="transmembrane region" description="Helical" evidence="1">
    <location>
        <begin position="79"/>
        <end position="98"/>
    </location>
</feature>
<sequence>MHRIRTGAGKCADMMHKWGIHPSPECSNCGASKQTVAHIVHDCPTTLYPGNAEEFIFARANAISYSIYYAMLGLLSEMLLPYLHVPYFSFLLLIYLCIFDVKQMSHTIVDT</sequence>
<dbReference type="EMBL" id="HBUF01383334">
    <property type="protein sequence ID" value="CAG6731146.1"/>
    <property type="molecule type" value="Transcribed_RNA"/>
</dbReference>
<keyword evidence="1" id="KW-0812">Transmembrane</keyword>